<sequence>MKKIDSLSMRNSRLAPVVCVILVFFSSVYTIFCHGFFAFDAVVFIVVAVVLARRLGKTKNKESESAIGIIAVGSVVHVLDLAHMIDLPAFGLGLIIAGAVVLFVADYL</sequence>
<dbReference type="RefSeq" id="WP_003850495.1">
    <property type="nucleotide sequence ID" value="NZ_CASCJD010000013.1"/>
</dbReference>
<dbReference type="Proteomes" id="UP000480222">
    <property type="component" value="Unassembled WGS sequence"/>
</dbReference>
<comment type="caution">
    <text evidence="2">The sequence shown here is derived from an EMBL/GenBank/DDBJ whole genome shotgun (WGS) entry which is preliminary data.</text>
</comment>
<organism evidence="2 3">
    <name type="scientific">Corynebacterium diphtheriae</name>
    <dbReference type="NCBI Taxonomy" id="1717"/>
    <lineage>
        <taxon>Bacteria</taxon>
        <taxon>Bacillati</taxon>
        <taxon>Actinomycetota</taxon>
        <taxon>Actinomycetes</taxon>
        <taxon>Mycobacteriales</taxon>
        <taxon>Corynebacteriaceae</taxon>
        <taxon>Corynebacterium</taxon>
    </lineage>
</organism>
<keyword evidence="1" id="KW-1133">Transmembrane helix</keyword>
<dbReference type="AlphaFoldDB" id="A0A1J6C419"/>
<name>A0A1J6C419_CORDP</name>
<proteinExistence type="predicted"/>
<gene>
    <name evidence="2" type="ORF">CIP107547_00456</name>
</gene>
<evidence type="ECO:0000313" key="3">
    <source>
        <dbReference type="Proteomes" id="UP000480222"/>
    </source>
</evidence>
<protein>
    <submittedName>
        <fullName evidence="2">Uncharacterized protein</fullName>
    </submittedName>
</protein>
<keyword evidence="1" id="KW-0472">Membrane</keyword>
<feature type="transmembrane region" description="Helical" evidence="1">
    <location>
        <begin position="12"/>
        <end position="29"/>
    </location>
</feature>
<evidence type="ECO:0000256" key="1">
    <source>
        <dbReference type="SAM" id="Phobius"/>
    </source>
</evidence>
<feature type="transmembrane region" description="Helical" evidence="1">
    <location>
        <begin position="35"/>
        <end position="53"/>
    </location>
</feature>
<dbReference type="EMBL" id="CADDAV010000006">
    <property type="protein sequence ID" value="CAB0585203.1"/>
    <property type="molecule type" value="Genomic_DNA"/>
</dbReference>
<reference evidence="2 3" key="1">
    <citation type="submission" date="2020-02" db="EMBL/GenBank/DDBJ databases">
        <authorList>
            <person name="Brisse S."/>
        </authorList>
    </citation>
    <scope>NUCLEOTIDE SEQUENCE [LARGE SCALE GENOMIC DNA]</scope>
    <source>
        <strain evidence="2">CIP107547</strain>
    </source>
</reference>
<keyword evidence="1" id="KW-0812">Transmembrane</keyword>
<feature type="transmembrane region" description="Helical" evidence="1">
    <location>
        <begin position="89"/>
        <end position="107"/>
    </location>
</feature>
<accession>A0A1J6C419</accession>
<feature type="transmembrane region" description="Helical" evidence="1">
    <location>
        <begin position="65"/>
        <end position="83"/>
    </location>
</feature>
<evidence type="ECO:0000313" key="2">
    <source>
        <dbReference type="EMBL" id="CAB0585203.1"/>
    </source>
</evidence>